<proteinExistence type="predicted"/>
<gene>
    <name evidence="2" type="ORF">GCM10017764_27740</name>
</gene>
<name>A0ABQ3HWY3_9SPHI</name>
<keyword evidence="3" id="KW-1185">Reference proteome</keyword>
<dbReference type="Gene3D" id="2.60.40.1190">
    <property type="match status" value="1"/>
</dbReference>
<sequence length="213" mass="24536">MKKLTVELRDVALAEFDYYEVARQMADLSWQPVAQQNWRDQFPDKPNVAFQIAHNNKGILLHFAVEEQFIKAQYVRPNEAVWEDSCVEFFVSFDNKQHYYNIEFNVAGTGLIGYGPEIKTDRTRLKADVISEVMTATSIVNRQSTKRWYMIMYISSTVFIHSELTMLSGLLAHGNFYKCGDGLPNAHFLSWAPILAPNPNFHLPAFFGELVFQ</sequence>
<dbReference type="Pfam" id="PF16011">
    <property type="entry name" value="CBM9_2"/>
    <property type="match status" value="1"/>
</dbReference>
<feature type="domain" description="Carbohydrate-binding" evidence="1">
    <location>
        <begin position="25"/>
        <end position="212"/>
    </location>
</feature>
<dbReference type="CDD" id="cd09620">
    <property type="entry name" value="CBM9_like_3"/>
    <property type="match status" value="1"/>
</dbReference>
<organism evidence="2 3">
    <name type="scientific">Sphingobacterium griseoflavum</name>
    <dbReference type="NCBI Taxonomy" id="1474952"/>
    <lineage>
        <taxon>Bacteria</taxon>
        <taxon>Pseudomonadati</taxon>
        <taxon>Bacteroidota</taxon>
        <taxon>Sphingobacteriia</taxon>
        <taxon>Sphingobacteriales</taxon>
        <taxon>Sphingobacteriaceae</taxon>
        <taxon>Sphingobacterium</taxon>
    </lineage>
</organism>
<protein>
    <recommendedName>
        <fullName evidence="1">Carbohydrate-binding domain-containing protein</fullName>
    </recommendedName>
</protein>
<dbReference type="SUPFAM" id="SSF49344">
    <property type="entry name" value="CBD9-like"/>
    <property type="match status" value="1"/>
</dbReference>
<evidence type="ECO:0000313" key="3">
    <source>
        <dbReference type="Proteomes" id="UP000620550"/>
    </source>
</evidence>
<dbReference type="EMBL" id="BNAF01000010">
    <property type="protein sequence ID" value="GHE42747.1"/>
    <property type="molecule type" value="Genomic_DNA"/>
</dbReference>
<comment type="caution">
    <text evidence="2">The sequence shown here is derived from an EMBL/GenBank/DDBJ whole genome shotgun (WGS) entry which is preliminary data.</text>
</comment>
<accession>A0ABQ3HWY3</accession>
<evidence type="ECO:0000259" key="1">
    <source>
        <dbReference type="Pfam" id="PF16011"/>
    </source>
</evidence>
<dbReference type="RefSeq" id="WP_189627288.1">
    <property type="nucleotide sequence ID" value="NZ_BNAF01000010.1"/>
</dbReference>
<reference evidence="3" key="1">
    <citation type="journal article" date="2019" name="Int. J. Syst. Evol. Microbiol.">
        <title>The Global Catalogue of Microorganisms (GCM) 10K type strain sequencing project: providing services to taxonomists for standard genome sequencing and annotation.</title>
        <authorList>
            <consortium name="The Broad Institute Genomics Platform"/>
            <consortium name="The Broad Institute Genome Sequencing Center for Infectious Disease"/>
            <person name="Wu L."/>
            <person name="Ma J."/>
        </authorList>
    </citation>
    <scope>NUCLEOTIDE SEQUENCE [LARGE SCALE GENOMIC DNA]</scope>
    <source>
        <strain evidence="3">CGMCC 1.12966</strain>
    </source>
</reference>
<dbReference type="Proteomes" id="UP000620550">
    <property type="component" value="Unassembled WGS sequence"/>
</dbReference>
<dbReference type="InterPro" id="IPR010502">
    <property type="entry name" value="Carb-bd_dom_fam9"/>
</dbReference>
<evidence type="ECO:0000313" key="2">
    <source>
        <dbReference type="EMBL" id="GHE42747.1"/>
    </source>
</evidence>